<keyword evidence="1" id="KW-0472">Membrane</keyword>
<sequence>MTVDGGYADIFGPQVPRTGDGGQTSTFALASAAYRDNDVKDILKANSEWHQSTVKDGRSWARIFRPNLGEAFSAAVIARMLGAGRKPLIQSFGAEPQVVVEHCLAANNIRRDRDNLLTIVTVLCGLLFLPGLLIWLLVFQIRTTVAKTENKQAGALATTLLVGVGALAVIFLVRTPFDGFWAWYARASIVLPVVGWFWAKQICERTARDLRERWNSLLSGSSVGAKVPEAVPSSPGETAAEQLRQSLAKLSAEQQSNSVFYAGPKGILGMGTRWGSWQLAEDLVAADPTREIHPFRSWDVIRSIHDKLRMMERNTLNTGGFPKPSVRHWIVTPVGENADAVSRPEGTDVDAYQVKNHAIQDICNKQQFGAGDRHYLGVQWTLWDGQLVITMLITVTVLHETLRIEVTGHALGPVHSLFTSKPAAKEKEVAKSVRFWETRKVKLPLVDADEVVRLAARAPLTRYPPLLNWLGGGLSLPEPFGLRHAWADKPWRHRFMADDALRAATPVLRVVHAAAIRVLEENGVDTEKFGNRSAFLSTAVQDASPRKADVYDA</sequence>
<name>A0A0L8L1W4_9ACTN</name>
<dbReference type="Proteomes" id="UP000037251">
    <property type="component" value="Unassembled WGS sequence"/>
</dbReference>
<feature type="transmembrane region" description="Helical" evidence="1">
    <location>
        <begin position="116"/>
        <end position="141"/>
    </location>
</feature>
<feature type="transmembrane region" description="Helical" evidence="1">
    <location>
        <begin position="153"/>
        <end position="173"/>
    </location>
</feature>
<dbReference type="eggNOG" id="ENOG5033RUW">
    <property type="taxonomic scope" value="Bacteria"/>
</dbReference>
<reference evidence="3" key="1">
    <citation type="submission" date="2015-07" db="EMBL/GenBank/DDBJ databases">
        <authorList>
            <person name="Ju K.-S."/>
            <person name="Doroghazi J.R."/>
            <person name="Metcalf W.W."/>
        </authorList>
    </citation>
    <scope>NUCLEOTIDE SEQUENCE [LARGE SCALE GENOMIC DNA]</scope>
    <source>
        <strain evidence="3">NRRL 2290</strain>
    </source>
</reference>
<keyword evidence="1" id="KW-1133">Transmembrane helix</keyword>
<dbReference type="RefSeq" id="WP_030038510.1">
    <property type="nucleotide sequence ID" value="NZ_KL575588.1"/>
</dbReference>
<comment type="caution">
    <text evidence="2">The sequence shown here is derived from an EMBL/GenBank/DDBJ whole genome shotgun (WGS) entry which is preliminary data.</text>
</comment>
<evidence type="ECO:0000313" key="2">
    <source>
        <dbReference type="EMBL" id="KOG32218.1"/>
    </source>
</evidence>
<keyword evidence="1" id="KW-0812">Transmembrane</keyword>
<feature type="transmembrane region" description="Helical" evidence="1">
    <location>
        <begin position="180"/>
        <end position="199"/>
    </location>
</feature>
<organism evidence="2 3">
    <name type="scientific">Streptomyces resistomycificus</name>
    <dbReference type="NCBI Taxonomy" id="67356"/>
    <lineage>
        <taxon>Bacteria</taxon>
        <taxon>Bacillati</taxon>
        <taxon>Actinomycetota</taxon>
        <taxon>Actinomycetes</taxon>
        <taxon>Kitasatosporales</taxon>
        <taxon>Streptomycetaceae</taxon>
        <taxon>Streptomyces</taxon>
        <taxon>Streptomyces aurantiacus group</taxon>
    </lineage>
</organism>
<protein>
    <submittedName>
        <fullName evidence="2">Membrane protein</fullName>
    </submittedName>
</protein>
<dbReference type="STRING" id="67356.AQJ84_25325"/>
<dbReference type="AlphaFoldDB" id="A0A0L8L1W4"/>
<dbReference type="PATRIC" id="fig|67356.5.peg.5859"/>
<keyword evidence="3" id="KW-1185">Reference proteome</keyword>
<dbReference type="OrthoDB" id="4287439at2"/>
<evidence type="ECO:0000313" key="3">
    <source>
        <dbReference type="Proteomes" id="UP000037251"/>
    </source>
</evidence>
<accession>A0A0L8L1W4</accession>
<gene>
    <name evidence="2" type="ORF">ADK37_27395</name>
</gene>
<dbReference type="EMBL" id="LGUS01000185">
    <property type="protein sequence ID" value="KOG32218.1"/>
    <property type="molecule type" value="Genomic_DNA"/>
</dbReference>
<evidence type="ECO:0000256" key="1">
    <source>
        <dbReference type="SAM" id="Phobius"/>
    </source>
</evidence>
<proteinExistence type="predicted"/>